<dbReference type="EMBL" id="JASGXD010000009">
    <property type="protein sequence ID" value="KAK6003720.1"/>
    <property type="molecule type" value="Genomic_DNA"/>
</dbReference>
<reference evidence="1 2" key="1">
    <citation type="submission" date="2023-11" db="EMBL/GenBank/DDBJ databases">
        <title>Draft genome sequence and annotation of the polyextremotolerant black yeast-like fungus Aureobasidium pullulans NRRL 62042.</title>
        <authorList>
            <person name="Dielentheis-Frenken M.R.E."/>
            <person name="Wibberg D."/>
            <person name="Blank L.M."/>
            <person name="Tiso T."/>
        </authorList>
    </citation>
    <scope>NUCLEOTIDE SEQUENCE [LARGE SCALE GENOMIC DNA]</scope>
    <source>
        <strain evidence="1 2">NRRL 62042</strain>
    </source>
</reference>
<keyword evidence="2" id="KW-1185">Reference proteome</keyword>
<evidence type="ECO:0000313" key="2">
    <source>
        <dbReference type="Proteomes" id="UP001341245"/>
    </source>
</evidence>
<comment type="caution">
    <text evidence="1">The sequence shown here is derived from an EMBL/GenBank/DDBJ whole genome shotgun (WGS) entry which is preliminary data.</text>
</comment>
<protein>
    <recommendedName>
        <fullName evidence="3">F-box domain-containing protein</fullName>
    </recommendedName>
</protein>
<name>A0ABR0TH14_AURPU</name>
<accession>A0ABR0TH14</accession>
<evidence type="ECO:0000313" key="1">
    <source>
        <dbReference type="EMBL" id="KAK6003720.1"/>
    </source>
</evidence>
<organism evidence="1 2">
    <name type="scientific">Aureobasidium pullulans</name>
    <name type="common">Black yeast</name>
    <name type="synonym">Pullularia pullulans</name>
    <dbReference type="NCBI Taxonomy" id="5580"/>
    <lineage>
        <taxon>Eukaryota</taxon>
        <taxon>Fungi</taxon>
        <taxon>Dikarya</taxon>
        <taxon>Ascomycota</taxon>
        <taxon>Pezizomycotina</taxon>
        <taxon>Dothideomycetes</taxon>
        <taxon>Dothideomycetidae</taxon>
        <taxon>Dothideales</taxon>
        <taxon>Saccotheciaceae</taxon>
        <taxon>Aureobasidium</taxon>
    </lineage>
</organism>
<gene>
    <name evidence="1" type="ORF">QM012_009491</name>
</gene>
<dbReference type="Proteomes" id="UP001341245">
    <property type="component" value="Unassembled WGS sequence"/>
</dbReference>
<sequence length="260" mass="29486">MPRLESLPNDILLEVYKACPSAQTAVQLSAVNKLLHSIWLDNNNANHIIRAIVTTTTPAAAQAISYAITETRLHSSMESNEQVPLNLWLPNLIRIMDLCASALAAYAARRKLDRDRSIRPRTLKTEAPSPESYYLLRRCVLAFDLPELRDALYDELSTTSQETLAEACDLQHFLNRQSSMEETIRQEVLFRMRFYEPLSGDSVRMTLNYMKMVGTMPKMSSGLQIGSSTIQMTLTSCLLLYKDTLRPIWIIRTCLILGQT</sequence>
<proteinExistence type="predicted"/>
<evidence type="ECO:0008006" key="3">
    <source>
        <dbReference type="Google" id="ProtNLM"/>
    </source>
</evidence>